<sequence length="183" mass="20545">MVHGIVIPAAAEEPLKPRQLARLEDYQAAVGGWIEAVDVPTLGVTIYVNEEGLLRQLPFNSRVSFLWWHHVPGARQKAMLVGDAVLVGLPDRNGDSTDVPKEVIDTLMHPGHWRVEVRVADDSKWYRNQVTYRDYFDALVWAMVTLERWTMAQEVRVVAVDDEQDQIAPTPSSDPARKAPPAA</sequence>
<evidence type="ECO:0000259" key="2">
    <source>
        <dbReference type="Pfam" id="PF12957"/>
    </source>
</evidence>
<dbReference type="RefSeq" id="WP_286289012.1">
    <property type="nucleotide sequence ID" value="NZ_JASXSZ010000003.1"/>
</dbReference>
<dbReference type="InterPro" id="IPR024559">
    <property type="entry name" value="DUF3846"/>
</dbReference>
<accession>A0ABT7N059</accession>
<feature type="domain" description="DUF3846" evidence="2">
    <location>
        <begin position="6"/>
        <end position="108"/>
    </location>
</feature>
<reference evidence="3 4" key="1">
    <citation type="submission" date="2023-06" db="EMBL/GenBank/DDBJ databases">
        <title>Microbacterium sp. nov., isolated from a waste landfill.</title>
        <authorList>
            <person name="Wen W."/>
        </authorList>
    </citation>
    <scope>NUCLEOTIDE SEQUENCE [LARGE SCALE GENOMIC DNA]</scope>
    <source>
        <strain evidence="3 4">ASV49</strain>
    </source>
</reference>
<dbReference type="Pfam" id="PF12957">
    <property type="entry name" value="DUF3846"/>
    <property type="match status" value="1"/>
</dbReference>
<evidence type="ECO:0000313" key="4">
    <source>
        <dbReference type="Proteomes" id="UP001235064"/>
    </source>
</evidence>
<proteinExistence type="predicted"/>
<feature type="region of interest" description="Disordered" evidence="1">
    <location>
        <begin position="163"/>
        <end position="183"/>
    </location>
</feature>
<gene>
    <name evidence="3" type="ORF">QSV35_12130</name>
</gene>
<evidence type="ECO:0000256" key="1">
    <source>
        <dbReference type="SAM" id="MobiDB-lite"/>
    </source>
</evidence>
<organism evidence="3 4">
    <name type="scientific">Microbacterium candidum</name>
    <dbReference type="NCBI Taxonomy" id="3041922"/>
    <lineage>
        <taxon>Bacteria</taxon>
        <taxon>Bacillati</taxon>
        <taxon>Actinomycetota</taxon>
        <taxon>Actinomycetes</taxon>
        <taxon>Micrococcales</taxon>
        <taxon>Microbacteriaceae</taxon>
        <taxon>Microbacterium</taxon>
    </lineage>
</organism>
<dbReference type="EMBL" id="JASXSZ010000003">
    <property type="protein sequence ID" value="MDL9980081.1"/>
    <property type="molecule type" value="Genomic_DNA"/>
</dbReference>
<protein>
    <submittedName>
        <fullName evidence="3">DUF3846 domain-containing protein</fullName>
    </submittedName>
</protein>
<keyword evidence="4" id="KW-1185">Reference proteome</keyword>
<evidence type="ECO:0000313" key="3">
    <source>
        <dbReference type="EMBL" id="MDL9980081.1"/>
    </source>
</evidence>
<comment type="caution">
    <text evidence="3">The sequence shown here is derived from an EMBL/GenBank/DDBJ whole genome shotgun (WGS) entry which is preliminary data.</text>
</comment>
<dbReference type="Proteomes" id="UP001235064">
    <property type="component" value="Unassembled WGS sequence"/>
</dbReference>
<name>A0ABT7N059_9MICO</name>